<dbReference type="OrthoDB" id="5244465at2"/>
<dbReference type="AlphaFoldDB" id="A0A4U6Q6W7"/>
<feature type="domain" description="RecX first three-helical" evidence="8">
    <location>
        <begin position="43"/>
        <end position="81"/>
    </location>
</feature>
<evidence type="ECO:0000313" key="9">
    <source>
        <dbReference type="EMBL" id="TKV56129.1"/>
    </source>
</evidence>
<accession>A0A4U6Q6W7</accession>
<dbReference type="Pfam" id="PF02631">
    <property type="entry name" value="RecX_HTH2"/>
    <property type="match status" value="1"/>
</dbReference>
<evidence type="ECO:0000256" key="4">
    <source>
        <dbReference type="ARBA" id="ARBA00022490"/>
    </source>
</evidence>
<comment type="similarity">
    <text evidence="2 5">Belongs to the RecX family.</text>
</comment>
<name>A0A4U6Q6W7_9ACTN</name>
<feature type="compositionally biased region" description="Basic residues" evidence="6">
    <location>
        <begin position="235"/>
        <end position="247"/>
    </location>
</feature>
<dbReference type="Proteomes" id="UP000306985">
    <property type="component" value="Unassembled WGS sequence"/>
</dbReference>
<evidence type="ECO:0000256" key="1">
    <source>
        <dbReference type="ARBA" id="ARBA00004496"/>
    </source>
</evidence>
<dbReference type="GO" id="GO:0006282">
    <property type="term" value="P:regulation of DNA repair"/>
    <property type="evidence" value="ECO:0007669"/>
    <property type="project" value="UniProtKB-UniRule"/>
</dbReference>
<dbReference type="EMBL" id="SZZH01000008">
    <property type="protein sequence ID" value="TKV56129.1"/>
    <property type="molecule type" value="Genomic_DNA"/>
</dbReference>
<evidence type="ECO:0000256" key="3">
    <source>
        <dbReference type="ARBA" id="ARBA00018111"/>
    </source>
</evidence>
<feature type="compositionally biased region" description="Basic and acidic residues" evidence="6">
    <location>
        <begin position="16"/>
        <end position="34"/>
    </location>
</feature>
<keyword evidence="4 5" id="KW-0963">Cytoplasm</keyword>
<feature type="domain" description="RecX second three-helical" evidence="7">
    <location>
        <begin position="89"/>
        <end position="129"/>
    </location>
</feature>
<sequence>MPRSPGSASPVGAGDGDGRRSSRGRRADGGHPEDAPGDPETVAKQICLRQLTAAAKPRAALADVLRRRGIPDDVADSVLDRFTEVGLIDDEAYAAAYVSTKQRDRSLGAGALRVELRRKGLDDEIVAAAVADIDDADERVRAADLVARRIDAAMQRGSVAARRRLVGLLARRGYPSGLAYAVVSDAVAAYLTEFPDSKDSTNAASEDAQEADGAATGGYEDEPSAAPDDADGPPGRRRWPRRSLRSS</sequence>
<dbReference type="PANTHER" id="PTHR33602:SF1">
    <property type="entry name" value="REGULATORY PROTEIN RECX FAMILY PROTEIN"/>
    <property type="match status" value="1"/>
</dbReference>
<evidence type="ECO:0000256" key="5">
    <source>
        <dbReference type="HAMAP-Rule" id="MF_01114"/>
    </source>
</evidence>
<dbReference type="InterPro" id="IPR003783">
    <property type="entry name" value="Regulatory_RecX"/>
</dbReference>
<dbReference type="Pfam" id="PF21982">
    <property type="entry name" value="RecX_HTH1"/>
    <property type="match status" value="1"/>
</dbReference>
<dbReference type="PANTHER" id="PTHR33602">
    <property type="entry name" value="REGULATORY PROTEIN RECX FAMILY PROTEIN"/>
    <property type="match status" value="1"/>
</dbReference>
<dbReference type="HAMAP" id="MF_01114">
    <property type="entry name" value="RecX"/>
    <property type="match status" value="1"/>
</dbReference>
<comment type="caution">
    <text evidence="9">The sequence shown here is derived from an EMBL/GenBank/DDBJ whole genome shotgun (WGS) entry which is preliminary data.</text>
</comment>
<comment type="function">
    <text evidence="5">Modulates RecA activity.</text>
</comment>
<dbReference type="InterPro" id="IPR036388">
    <property type="entry name" value="WH-like_DNA-bd_sf"/>
</dbReference>
<dbReference type="RefSeq" id="WP_137451785.1">
    <property type="nucleotide sequence ID" value="NZ_SZZH01000008.1"/>
</dbReference>
<dbReference type="InterPro" id="IPR053924">
    <property type="entry name" value="RecX_HTH_2nd"/>
</dbReference>
<proteinExistence type="inferred from homology"/>
<reference evidence="9 10" key="1">
    <citation type="submission" date="2019-05" db="EMBL/GenBank/DDBJ databases">
        <title>Nakamurella sp. N5BH11, whole genome shotgun sequence.</title>
        <authorList>
            <person name="Tuo L."/>
        </authorList>
    </citation>
    <scope>NUCLEOTIDE SEQUENCE [LARGE SCALE GENOMIC DNA]</scope>
    <source>
        <strain evidence="9 10">N5BH11</strain>
    </source>
</reference>
<evidence type="ECO:0000259" key="7">
    <source>
        <dbReference type="Pfam" id="PF02631"/>
    </source>
</evidence>
<evidence type="ECO:0000313" key="10">
    <source>
        <dbReference type="Proteomes" id="UP000306985"/>
    </source>
</evidence>
<gene>
    <name evidence="5" type="primary">recX</name>
    <name evidence="9" type="ORF">FDO65_21355</name>
</gene>
<protein>
    <recommendedName>
        <fullName evidence="3 5">Regulatory protein RecX</fullName>
    </recommendedName>
</protein>
<keyword evidence="10" id="KW-1185">Reference proteome</keyword>
<evidence type="ECO:0000256" key="2">
    <source>
        <dbReference type="ARBA" id="ARBA00009695"/>
    </source>
</evidence>
<dbReference type="Gene3D" id="1.10.10.10">
    <property type="entry name" value="Winged helix-like DNA-binding domain superfamily/Winged helix DNA-binding domain"/>
    <property type="match status" value="1"/>
</dbReference>
<evidence type="ECO:0000256" key="6">
    <source>
        <dbReference type="SAM" id="MobiDB-lite"/>
    </source>
</evidence>
<comment type="subcellular location">
    <subcellularLocation>
        <location evidence="1 5">Cytoplasm</location>
    </subcellularLocation>
</comment>
<evidence type="ECO:0000259" key="8">
    <source>
        <dbReference type="Pfam" id="PF21982"/>
    </source>
</evidence>
<feature type="compositionally biased region" description="Acidic residues" evidence="6">
    <location>
        <begin position="219"/>
        <end position="231"/>
    </location>
</feature>
<dbReference type="InterPro" id="IPR053926">
    <property type="entry name" value="RecX_HTH_1st"/>
</dbReference>
<feature type="region of interest" description="Disordered" evidence="6">
    <location>
        <begin position="195"/>
        <end position="247"/>
    </location>
</feature>
<feature type="region of interest" description="Disordered" evidence="6">
    <location>
        <begin position="1"/>
        <end position="42"/>
    </location>
</feature>
<organism evidence="9 10">
    <name type="scientific">Nakamurella flava</name>
    <dbReference type="NCBI Taxonomy" id="2576308"/>
    <lineage>
        <taxon>Bacteria</taxon>
        <taxon>Bacillati</taxon>
        <taxon>Actinomycetota</taxon>
        <taxon>Actinomycetes</taxon>
        <taxon>Nakamurellales</taxon>
        <taxon>Nakamurellaceae</taxon>
        <taxon>Nakamurella</taxon>
    </lineage>
</organism>
<dbReference type="GO" id="GO:0005737">
    <property type="term" value="C:cytoplasm"/>
    <property type="evidence" value="ECO:0007669"/>
    <property type="project" value="UniProtKB-SubCell"/>
</dbReference>